<evidence type="ECO:0000313" key="1">
    <source>
        <dbReference type="EMBL" id="STX52109.1"/>
    </source>
</evidence>
<evidence type="ECO:0000313" key="2">
    <source>
        <dbReference type="Proteomes" id="UP000254794"/>
    </source>
</evidence>
<dbReference type="GO" id="GO:0016579">
    <property type="term" value="P:protein deubiquitination"/>
    <property type="evidence" value="ECO:0007669"/>
    <property type="project" value="TreeGrafter"/>
</dbReference>
<dbReference type="GO" id="GO:0004843">
    <property type="term" value="F:cysteine-type deubiquitinase activity"/>
    <property type="evidence" value="ECO:0007669"/>
    <property type="project" value="TreeGrafter"/>
</dbReference>
<dbReference type="Proteomes" id="UP000254794">
    <property type="component" value="Unassembled WGS sequence"/>
</dbReference>
<dbReference type="EMBL" id="UGOD01000001">
    <property type="protein sequence ID" value="STX52109.1"/>
    <property type="molecule type" value="Genomic_DNA"/>
</dbReference>
<dbReference type="Gene3D" id="3.90.70.80">
    <property type="match status" value="1"/>
</dbReference>
<sequence>MSSLQIIIQNFYHKKLRKQAIDHLDESNQVVARNFRGEYLAAGLGKYKDFLNEQKKVGTWGTYIEAIALAEKYNVNLVVTPVAHGIKQEPICLYRSNDSDAKTIHLYNNDNTHWYVDSQTQGDGNCLYNAFAQALFNLKLIKLEDNDNTESLSSIKSVDEGPIRDLSIFSRNYQEDVRVQQEAIQLAISKAPKATEREQDFDQEKARIGKLSPEEQKQIADDHAYALRIAREEGLQMVAPDNCSLKTKL</sequence>
<protein>
    <submittedName>
        <fullName evidence="1">Predicted cysteine protease (OTU family)</fullName>
    </submittedName>
</protein>
<dbReference type="InterPro" id="IPR050704">
    <property type="entry name" value="Peptidase_C85-like"/>
</dbReference>
<dbReference type="PANTHER" id="PTHR12419">
    <property type="entry name" value="OTU DOMAIN CONTAINING PROTEIN"/>
    <property type="match status" value="1"/>
</dbReference>
<organism evidence="1 2">
    <name type="scientific">Legionella busanensis</name>
    <dbReference type="NCBI Taxonomy" id="190655"/>
    <lineage>
        <taxon>Bacteria</taxon>
        <taxon>Pseudomonadati</taxon>
        <taxon>Pseudomonadota</taxon>
        <taxon>Gammaproteobacteria</taxon>
        <taxon>Legionellales</taxon>
        <taxon>Legionellaceae</taxon>
        <taxon>Legionella</taxon>
    </lineage>
</organism>
<keyword evidence="2" id="KW-1185">Reference proteome</keyword>
<dbReference type="RefSeq" id="WP_115331696.1">
    <property type="nucleotide sequence ID" value="NZ_CAAAHP010000002.1"/>
</dbReference>
<name>A0A378JPI9_9GAMM</name>
<dbReference type="CDD" id="cd22744">
    <property type="entry name" value="OTU"/>
    <property type="match status" value="1"/>
</dbReference>
<dbReference type="AlphaFoldDB" id="A0A378JPI9"/>
<gene>
    <name evidence="1" type="ORF">NCTC13316_02213</name>
</gene>
<accession>A0A378JPI9</accession>
<dbReference type="GO" id="GO:0006508">
    <property type="term" value="P:proteolysis"/>
    <property type="evidence" value="ECO:0007669"/>
    <property type="project" value="UniProtKB-KW"/>
</dbReference>
<keyword evidence="1" id="KW-0645">Protease</keyword>
<reference evidence="1 2" key="1">
    <citation type="submission" date="2018-06" db="EMBL/GenBank/DDBJ databases">
        <authorList>
            <consortium name="Pathogen Informatics"/>
            <person name="Doyle S."/>
        </authorList>
    </citation>
    <scope>NUCLEOTIDE SEQUENCE [LARGE SCALE GENOMIC DNA]</scope>
    <source>
        <strain evidence="1 2">NCTC13316</strain>
    </source>
</reference>
<keyword evidence="1" id="KW-0378">Hydrolase</keyword>
<proteinExistence type="predicted"/>